<evidence type="ECO:0000256" key="6">
    <source>
        <dbReference type="ARBA" id="ARBA00022771"/>
    </source>
</evidence>
<reference evidence="11" key="1">
    <citation type="journal article" date="2023" name="G3 (Bethesda)">
        <title>Whole genome assembly and annotation of the endangered Caribbean coral Acropora cervicornis.</title>
        <authorList>
            <person name="Selwyn J.D."/>
            <person name="Vollmer S.V."/>
        </authorList>
    </citation>
    <scope>NUCLEOTIDE SEQUENCE</scope>
    <source>
        <strain evidence="11">K2</strain>
    </source>
</reference>
<dbReference type="PANTHER" id="PTHR12326">
    <property type="entry name" value="PLECKSTRIN HOMOLOGY DOMAIN CONTAINING PROTEIN"/>
    <property type="match status" value="1"/>
</dbReference>
<feature type="region of interest" description="Disordered" evidence="9">
    <location>
        <begin position="327"/>
        <end position="354"/>
    </location>
</feature>
<dbReference type="InterPro" id="IPR037213">
    <property type="entry name" value="Run_dom_sf"/>
</dbReference>
<dbReference type="PROSITE" id="PS50826">
    <property type="entry name" value="RUN"/>
    <property type="match status" value="1"/>
</dbReference>
<evidence type="ECO:0000256" key="2">
    <source>
        <dbReference type="ARBA" id="ARBA00022553"/>
    </source>
</evidence>
<keyword evidence="8" id="KW-0072">Autophagy</keyword>
<feature type="region of interest" description="Disordered" evidence="9">
    <location>
        <begin position="194"/>
        <end position="233"/>
    </location>
</feature>
<feature type="compositionally biased region" description="Basic and acidic residues" evidence="9">
    <location>
        <begin position="369"/>
        <end position="380"/>
    </location>
</feature>
<feature type="compositionally biased region" description="Polar residues" evidence="9">
    <location>
        <begin position="411"/>
        <end position="421"/>
    </location>
</feature>
<evidence type="ECO:0000259" key="10">
    <source>
        <dbReference type="PROSITE" id="PS50826"/>
    </source>
</evidence>
<feature type="region of interest" description="Disordered" evidence="9">
    <location>
        <begin position="405"/>
        <end position="446"/>
    </location>
</feature>
<proteinExistence type="predicted"/>
<keyword evidence="4" id="KW-0677">Repeat</keyword>
<evidence type="ECO:0000256" key="9">
    <source>
        <dbReference type="SAM" id="MobiDB-lite"/>
    </source>
</evidence>
<keyword evidence="7" id="KW-0862">Zinc</keyword>
<dbReference type="Pfam" id="PF13901">
    <property type="entry name" value="RH_dom"/>
    <property type="match status" value="1"/>
</dbReference>
<keyword evidence="2" id="KW-0597">Phosphoprotein</keyword>
<feature type="region of interest" description="Disordered" evidence="9">
    <location>
        <begin position="499"/>
        <end position="565"/>
    </location>
</feature>
<evidence type="ECO:0000256" key="3">
    <source>
        <dbReference type="ARBA" id="ARBA00022723"/>
    </source>
</evidence>
<evidence type="ECO:0000256" key="1">
    <source>
        <dbReference type="ARBA" id="ARBA00004603"/>
    </source>
</evidence>
<keyword evidence="6" id="KW-0863">Zinc-finger</keyword>
<organism evidence="11 12">
    <name type="scientific">Acropora cervicornis</name>
    <name type="common">Staghorn coral</name>
    <dbReference type="NCBI Taxonomy" id="6130"/>
    <lineage>
        <taxon>Eukaryota</taxon>
        <taxon>Metazoa</taxon>
        <taxon>Cnidaria</taxon>
        <taxon>Anthozoa</taxon>
        <taxon>Hexacorallia</taxon>
        <taxon>Scleractinia</taxon>
        <taxon>Astrocoeniina</taxon>
        <taxon>Acroporidae</taxon>
        <taxon>Acropora</taxon>
    </lineage>
</organism>
<gene>
    <name evidence="11" type="ORF">P5673_028234</name>
</gene>
<keyword evidence="12" id="KW-1185">Reference proteome</keyword>
<dbReference type="Gene3D" id="1.20.58.900">
    <property type="match status" value="1"/>
</dbReference>
<dbReference type="SMART" id="SM01175">
    <property type="entry name" value="DUF4206"/>
    <property type="match status" value="1"/>
</dbReference>
<dbReference type="PANTHER" id="PTHR12326:SF3">
    <property type="entry name" value="DIFFERENTIALLY EXPRESSED IN FDCP 8 HOMOLOG"/>
    <property type="match status" value="1"/>
</dbReference>
<reference evidence="11" key="2">
    <citation type="journal article" date="2023" name="Science">
        <title>Genomic signatures of disease resistance in endangered staghorn corals.</title>
        <authorList>
            <person name="Vollmer S.V."/>
            <person name="Selwyn J.D."/>
            <person name="Despard B.A."/>
            <person name="Roesel C.L."/>
        </authorList>
    </citation>
    <scope>NUCLEOTIDE SEQUENCE</scope>
    <source>
        <strain evidence="11">K2</strain>
    </source>
</reference>
<dbReference type="SMART" id="SM00593">
    <property type="entry name" value="RUN"/>
    <property type="match status" value="1"/>
</dbReference>
<feature type="domain" description="RUN" evidence="10">
    <location>
        <begin position="34"/>
        <end position="164"/>
    </location>
</feature>
<evidence type="ECO:0000256" key="7">
    <source>
        <dbReference type="ARBA" id="ARBA00022833"/>
    </source>
</evidence>
<name>A0AAD9UV24_ACRCE</name>
<feature type="compositionally biased region" description="Polar residues" evidence="9">
    <location>
        <begin position="275"/>
        <end position="286"/>
    </location>
</feature>
<comment type="subcellular location">
    <subcellularLocation>
        <location evidence="1">Late endosome</location>
    </subcellularLocation>
</comment>
<feature type="compositionally biased region" description="Polar residues" evidence="9">
    <location>
        <begin position="381"/>
        <end position="391"/>
    </location>
</feature>
<dbReference type="CDD" id="cd17671">
    <property type="entry name" value="RUN"/>
    <property type="match status" value="1"/>
</dbReference>
<dbReference type="SUPFAM" id="SSF140741">
    <property type="entry name" value="RUN domain-like"/>
    <property type="match status" value="1"/>
</dbReference>
<dbReference type="Pfam" id="PF02759">
    <property type="entry name" value="RUN"/>
    <property type="match status" value="1"/>
</dbReference>
<feature type="compositionally biased region" description="Low complexity" evidence="9">
    <location>
        <begin position="531"/>
        <end position="540"/>
    </location>
</feature>
<evidence type="ECO:0000256" key="5">
    <source>
        <dbReference type="ARBA" id="ARBA00022753"/>
    </source>
</evidence>
<dbReference type="GO" id="GO:0005770">
    <property type="term" value="C:late endosome"/>
    <property type="evidence" value="ECO:0007669"/>
    <property type="project" value="UniProtKB-SubCell"/>
</dbReference>
<comment type="caution">
    <text evidence="11">The sequence shown here is derived from an EMBL/GenBank/DDBJ whole genome shotgun (WGS) entry which is preliminary data.</text>
</comment>
<feature type="region of interest" description="Disordered" evidence="9">
    <location>
        <begin position="366"/>
        <end position="391"/>
    </location>
</feature>
<evidence type="ECO:0000313" key="12">
    <source>
        <dbReference type="Proteomes" id="UP001249851"/>
    </source>
</evidence>
<evidence type="ECO:0000256" key="8">
    <source>
        <dbReference type="ARBA" id="ARBA00023006"/>
    </source>
</evidence>
<feature type="compositionally biased region" description="Low complexity" evidence="9">
    <location>
        <begin position="499"/>
        <end position="516"/>
    </location>
</feature>
<keyword evidence="5" id="KW-0967">Endosome</keyword>
<keyword evidence="3" id="KW-0479">Metal-binding</keyword>
<sequence length="997" mass="111697">MNETNEEQGQDLYPQLSSVVEKIQRQIAEGYSVIWNCKAVDELCFCMEDIFNHGLKERLLSWTSNNQVSFWSLAAKITCKKDIEDINRLRLKTDQEKCMAWIRQGLKENTLGSYLNVITQDEKLLREFYQPHAFLCNKEKAERTINLITYGISHLDFDISLTSNSKRLVESEASLIAYSVDVLSRLPEKEGLVNGFGSTSSSRSGHEHSVRSGMDRNERTTRKKLKKKKKMKKAEVVMIAESVDSDETGNMTDKGSEAQIADVLTEGSEEETSSLNASDDPSSAKVKNNLSSAVALNAENDNISLTMELPLAETVLQRIIADKRRHVPPSDAATVSDQGEQGASGSVQDSISSGSASLEKMAIISTVSDRNKSSDLRTGDSTDGSNSAQQSLNCEVKVFESAVNVPEPDTDGQSRSSNSSEEVFEAEANRGLPQVVKESTLRDDSHNDIPKYYAELAAFECGTPKLVDSISETERSREANVVYEEKDFNFVPGIHLCSRSSSGSLSGSGSFQSGSQRSRRRSTAESSYMKSSSLGSNAPPSSWPGVSNHNNPGGENLKVGSPSSESAFSDYEMFDELLGLEEDHFSPPEPFMGVSTSEELQHAIAACKDLINTTPNDSAEKKKLVVKLVQLRLKLQETQDSKSVGDSNAQKILGHTFVKEVERGKKINCDRCGKGIWMWQSLFTCSCACYHFRSLECVSLCWHNNSWSTTLWAGLFSNYVSQNKFVFSPACKFHSHKQCLEVIRRACASRKVSVSTYNLDICPEPGLSSQQYKCAECRKLIGLTRGERSEARLCDYSGQYFCEECHWNDAVVIPARVVHNWDFSLYKVSRQSKQLLALMTDRPLLKIEKLNPDLFKFVVELREVKRLREEILIMKKYFVTCRQALESKLLLQLKERQHFVENSNVYSLQDLVDVNTGLLLPFLTKIHSLFLTHIKSDCQLCQGKGFVCEFCGKDEVIFAFDPHSSQCKQCRTVFHKICFRSGGCPKCERRQRRSQTN</sequence>
<protein>
    <submittedName>
        <fullName evidence="11">Differentially expressed in FDCP 8-like protein</fullName>
    </submittedName>
</protein>
<dbReference type="InterPro" id="IPR004012">
    <property type="entry name" value="Run_dom"/>
</dbReference>
<dbReference type="Gene3D" id="3.30.60.20">
    <property type="match status" value="1"/>
</dbReference>
<dbReference type="InterPro" id="IPR051366">
    <property type="entry name" value="DEF8"/>
</dbReference>
<dbReference type="Proteomes" id="UP001249851">
    <property type="component" value="Unassembled WGS sequence"/>
</dbReference>
<feature type="compositionally biased region" description="Basic residues" evidence="9">
    <location>
        <begin position="221"/>
        <end position="232"/>
    </location>
</feature>
<accession>A0AAD9UV24</accession>
<feature type="compositionally biased region" description="Basic and acidic residues" evidence="9">
    <location>
        <begin position="204"/>
        <end position="220"/>
    </location>
</feature>
<feature type="region of interest" description="Disordered" evidence="9">
    <location>
        <begin position="265"/>
        <end position="286"/>
    </location>
</feature>
<dbReference type="GO" id="GO:0008270">
    <property type="term" value="F:zinc ion binding"/>
    <property type="evidence" value="ECO:0007669"/>
    <property type="project" value="UniProtKB-KW"/>
</dbReference>
<feature type="compositionally biased region" description="Low complexity" evidence="9">
    <location>
        <begin position="343"/>
        <end position="354"/>
    </location>
</feature>
<dbReference type="GO" id="GO:0006914">
    <property type="term" value="P:autophagy"/>
    <property type="evidence" value="ECO:0007669"/>
    <property type="project" value="UniProtKB-KW"/>
</dbReference>
<dbReference type="AlphaFoldDB" id="A0AAD9UV24"/>
<evidence type="ECO:0000313" key="11">
    <source>
        <dbReference type="EMBL" id="KAK2551013.1"/>
    </source>
</evidence>
<feature type="compositionally biased region" description="Polar residues" evidence="9">
    <location>
        <begin position="544"/>
        <end position="553"/>
    </location>
</feature>
<evidence type="ECO:0000256" key="4">
    <source>
        <dbReference type="ARBA" id="ARBA00022737"/>
    </source>
</evidence>
<dbReference type="EMBL" id="JARQWQ010000103">
    <property type="protein sequence ID" value="KAK2551013.1"/>
    <property type="molecule type" value="Genomic_DNA"/>
</dbReference>
<dbReference type="InterPro" id="IPR025258">
    <property type="entry name" value="RH_dom"/>
</dbReference>